<keyword evidence="2" id="KW-0238">DNA-binding</keyword>
<keyword evidence="1" id="KW-0805">Transcription regulation</keyword>
<dbReference type="InterPro" id="IPR010982">
    <property type="entry name" value="Lambda_DNA-bd_dom_sf"/>
</dbReference>
<dbReference type="CDD" id="cd06529">
    <property type="entry name" value="S24_LexA-like"/>
    <property type="match status" value="1"/>
</dbReference>
<proteinExistence type="predicted"/>
<protein>
    <submittedName>
        <fullName evidence="5">LexA family transcriptional regulator</fullName>
    </submittedName>
</protein>
<sequence>MNITDRLNQLVQARKPDVAVRGIKRDIATSCGISYEAVRQWFAGDTGNIKNEHLISIAYAYDTTIDWLLVGKGAPPRRQEKPDKAIAYPKEELGVANGSHVVVPYFDVAASMGPGVIAPDHLDVIQQLVVDREWLREQRLTHTGAPNLAVVTGFGDSMEGTFSSGDPLLVDRGVEAMDRDGIYVFSEGEMLHIKRLQFDGPGMVFVISDNPIYEKRKARLADLRIHARVLIGLNIRKLQ</sequence>
<evidence type="ECO:0000259" key="4">
    <source>
        <dbReference type="PROSITE" id="PS50943"/>
    </source>
</evidence>
<dbReference type="SUPFAM" id="SSF47413">
    <property type="entry name" value="lambda repressor-like DNA-binding domains"/>
    <property type="match status" value="1"/>
</dbReference>
<dbReference type="Gene3D" id="1.10.260.40">
    <property type="entry name" value="lambda repressor-like DNA-binding domains"/>
    <property type="match status" value="1"/>
</dbReference>
<dbReference type="EMBL" id="JADMCD010000009">
    <property type="protein sequence ID" value="MBF8642296.1"/>
    <property type="molecule type" value="Genomic_DNA"/>
</dbReference>
<dbReference type="SUPFAM" id="SSF51306">
    <property type="entry name" value="LexA/Signal peptidase"/>
    <property type="match status" value="1"/>
</dbReference>
<dbReference type="InterPro" id="IPR001387">
    <property type="entry name" value="Cro/C1-type_HTH"/>
</dbReference>
<dbReference type="InterPro" id="IPR036286">
    <property type="entry name" value="LexA/Signal_pep-like_sf"/>
</dbReference>
<evidence type="ECO:0000256" key="1">
    <source>
        <dbReference type="ARBA" id="ARBA00023015"/>
    </source>
</evidence>
<reference evidence="5 6" key="1">
    <citation type="submission" date="2020-10" db="EMBL/GenBank/DDBJ databases">
        <title>Genome sequences of Pseudomonas isolates.</title>
        <authorList>
            <person name="Wessels L."/>
            <person name="Reich F."/>
            <person name="Hammerl J."/>
        </authorList>
    </citation>
    <scope>NUCLEOTIDE SEQUENCE [LARGE SCALE GENOMIC DNA]</scope>
    <source>
        <strain evidence="5 6">20-MO00624-0</strain>
    </source>
</reference>
<evidence type="ECO:0000256" key="2">
    <source>
        <dbReference type="ARBA" id="ARBA00023125"/>
    </source>
</evidence>
<dbReference type="PANTHER" id="PTHR40661">
    <property type="match status" value="1"/>
</dbReference>
<dbReference type="Proteomes" id="UP000626180">
    <property type="component" value="Unassembled WGS sequence"/>
</dbReference>
<evidence type="ECO:0000256" key="3">
    <source>
        <dbReference type="ARBA" id="ARBA00023163"/>
    </source>
</evidence>
<gene>
    <name evidence="5" type="ORF">IRZ65_16570</name>
</gene>
<keyword evidence="3" id="KW-0804">Transcription</keyword>
<evidence type="ECO:0000313" key="6">
    <source>
        <dbReference type="Proteomes" id="UP000626180"/>
    </source>
</evidence>
<dbReference type="PANTHER" id="PTHR40661:SF3">
    <property type="entry name" value="FELS-1 PROPHAGE TRANSCRIPTIONAL REGULATOR"/>
    <property type="match status" value="1"/>
</dbReference>
<dbReference type="PROSITE" id="PS50943">
    <property type="entry name" value="HTH_CROC1"/>
    <property type="match status" value="1"/>
</dbReference>
<dbReference type="Gene3D" id="2.10.109.10">
    <property type="entry name" value="Umud Fragment, subunit A"/>
    <property type="match status" value="1"/>
</dbReference>
<feature type="domain" description="HTH cro/C1-type" evidence="4">
    <location>
        <begin position="25"/>
        <end position="68"/>
    </location>
</feature>
<accession>A0ABS0FPS4</accession>
<organism evidence="5 6">
    <name type="scientific">Pseudomonas luteola</name>
    <dbReference type="NCBI Taxonomy" id="47886"/>
    <lineage>
        <taxon>Bacteria</taxon>
        <taxon>Pseudomonadati</taxon>
        <taxon>Pseudomonadota</taxon>
        <taxon>Gammaproteobacteria</taxon>
        <taxon>Pseudomonadales</taxon>
        <taxon>Pseudomonadaceae</taxon>
        <taxon>Pseudomonas</taxon>
    </lineage>
</organism>
<dbReference type="InterPro" id="IPR015927">
    <property type="entry name" value="Peptidase_S24_S26A/B/C"/>
</dbReference>
<evidence type="ECO:0000313" key="5">
    <source>
        <dbReference type="EMBL" id="MBF8642296.1"/>
    </source>
</evidence>
<dbReference type="Pfam" id="PF00717">
    <property type="entry name" value="Peptidase_S24"/>
    <property type="match status" value="1"/>
</dbReference>
<dbReference type="InterPro" id="IPR039418">
    <property type="entry name" value="LexA-like"/>
</dbReference>
<keyword evidence="6" id="KW-1185">Reference proteome</keyword>
<dbReference type="RefSeq" id="WP_073450208.1">
    <property type="nucleotide sequence ID" value="NZ_FQYS01000009.1"/>
</dbReference>
<name>A0ABS0FPS4_PSELU</name>
<comment type="caution">
    <text evidence="5">The sequence shown here is derived from an EMBL/GenBank/DDBJ whole genome shotgun (WGS) entry which is preliminary data.</text>
</comment>